<evidence type="ECO:0000256" key="22">
    <source>
        <dbReference type="ARBA" id="ARBA00023211"/>
    </source>
</evidence>
<keyword evidence="17 26" id="KW-1133">Transmembrane helix</keyword>
<evidence type="ECO:0000256" key="21">
    <source>
        <dbReference type="ARBA" id="ARBA00023136"/>
    </source>
</evidence>
<dbReference type="Gene3D" id="1.10.287.130">
    <property type="match status" value="1"/>
</dbReference>
<dbReference type="SUPFAM" id="SSF47384">
    <property type="entry name" value="Homodimeric domain of signal transducing histidine kinase"/>
    <property type="match status" value="1"/>
</dbReference>
<dbReference type="Pfam" id="PF00672">
    <property type="entry name" value="HAMP"/>
    <property type="match status" value="1"/>
</dbReference>
<dbReference type="CDD" id="cd00082">
    <property type="entry name" value="HisKA"/>
    <property type="match status" value="1"/>
</dbReference>
<evidence type="ECO:0000256" key="2">
    <source>
        <dbReference type="ARBA" id="ARBA00001936"/>
    </source>
</evidence>
<evidence type="ECO:0000256" key="15">
    <source>
        <dbReference type="ARBA" id="ARBA00022842"/>
    </source>
</evidence>
<dbReference type="Gene3D" id="6.10.340.10">
    <property type="match status" value="1"/>
</dbReference>
<reference evidence="29 30" key="1">
    <citation type="submission" date="2020-08" db="EMBL/GenBank/DDBJ databases">
        <title>Genomic Encyclopedia of Type Strains, Phase IV (KMG-IV): sequencing the most valuable type-strain genomes for metagenomic binning, comparative biology and taxonomic classification.</title>
        <authorList>
            <person name="Goeker M."/>
        </authorList>
    </citation>
    <scope>NUCLEOTIDE SEQUENCE [LARGE SCALE GENOMIC DNA]</scope>
    <source>
        <strain evidence="29 30">DSM 45615</strain>
    </source>
</reference>
<name>A0A840P6G6_9ACTN</name>
<evidence type="ECO:0000256" key="5">
    <source>
        <dbReference type="ARBA" id="ARBA00004651"/>
    </source>
</evidence>
<evidence type="ECO:0000256" key="18">
    <source>
        <dbReference type="ARBA" id="ARBA00023012"/>
    </source>
</evidence>
<keyword evidence="7" id="KW-1003">Cell membrane</keyword>
<dbReference type="InterPro" id="IPR036097">
    <property type="entry name" value="HisK_dim/P_sf"/>
</dbReference>
<dbReference type="SMART" id="SM00387">
    <property type="entry name" value="HATPase_c"/>
    <property type="match status" value="1"/>
</dbReference>
<keyword evidence="15" id="KW-0460">Magnesium</keyword>
<dbReference type="GO" id="GO:0005886">
    <property type="term" value="C:plasma membrane"/>
    <property type="evidence" value="ECO:0007669"/>
    <property type="project" value="UniProtKB-SubCell"/>
</dbReference>
<feature type="region of interest" description="Disordered" evidence="25">
    <location>
        <begin position="339"/>
        <end position="396"/>
    </location>
</feature>
<dbReference type="InterPro" id="IPR025291">
    <property type="entry name" value="DUF4153"/>
</dbReference>
<evidence type="ECO:0000256" key="14">
    <source>
        <dbReference type="ARBA" id="ARBA00022840"/>
    </source>
</evidence>
<comment type="cofactor">
    <cofactor evidence="2">
        <name>Mn(2+)</name>
        <dbReference type="ChEBI" id="CHEBI:29035"/>
    </cofactor>
</comment>
<feature type="transmembrane region" description="Helical" evidence="26">
    <location>
        <begin position="875"/>
        <end position="896"/>
    </location>
</feature>
<keyword evidence="19" id="KW-0346">Stress response</keyword>
<dbReference type="EMBL" id="JACHGN010000009">
    <property type="protein sequence ID" value="MBB5134922.1"/>
    <property type="molecule type" value="Genomic_DNA"/>
</dbReference>
<feature type="transmembrane region" description="Helical" evidence="26">
    <location>
        <begin position="1036"/>
        <end position="1054"/>
    </location>
</feature>
<evidence type="ECO:0000259" key="28">
    <source>
        <dbReference type="PROSITE" id="PS50885"/>
    </source>
</evidence>
<dbReference type="GO" id="GO:0000155">
    <property type="term" value="F:phosphorelay sensor kinase activity"/>
    <property type="evidence" value="ECO:0007669"/>
    <property type="project" value="InterPro"/>
</dbReference>
<evidence type="ECO:0000256" key="7">
    <source>
        <dbReference type="ARBA" id="ARBA00022475"/>
    </source>
</evidence>
<dbReference type="InterPro" id="IPR050980">
    <property type="entry name" value="2C_sensor_his_kinase"/>
</dbReference>
<dbReference type="GO" id="GO:0005509">
    <property type="term" value="F:calcium ion binding"/>
    <property type="evidence" value="ECO:0007669"/>
    <property type="project" value="UniProtKB-ARBA"/>
</dbReference>
<feature type="transmembrane region" description="Helical" evidence="26">
    <location>
        <begin position="1295"/>
        <end position="1314"/>
    </location>
</feature>
<dbReference type="InterPro" id="IPR003660">
    <property type="entry name" value="HAMP_dom"/>
</dbReference>
<dbReference type="InterPro" id="IPR036890">
    <property type="entry name" value="HATPase_C_sf"/>
</dbReference>
<feature type="domain" description="HAMP" evidence="28">
    <location>
        <begin position="63"/>
        <end position="115"/>
    </location>
</feature>
<dbReference type="InterPro" id="IPR003661">
    <property type="entry name" value="HisK_dim/P_dom"/>
</dbReference>
<dbReference type="Proteomes" id="UP000578449">
    <property type="component" value="Unassembled WGS sequence"/>
</dbReference>
<dbReference type="Pfam" id="PF00512">
    <property type="entry name" value="HisKA"/>
    <property type="match status" value="1"/>
</dbReference>
<keyword evidence="9" id="KW-0808">Transferase</keyword>
<feature type="transmembrane region" description="Helical" evidence="26">
    <location>
        <begin position="45"/>
        <end position="62"/>
    </location>
</feature>
<dbReference type="PROSITE" id="PS50109">
    <property type="entry name" value="HIS_KIN"/>
    <property type="match status" value="1"/>
</dbReference>
<evidence type="ECO:0000256" key="23">
    <source>
        <dbReference type="ARBA" id="ARBA00040454"/>
    </source>
</evidence>
<keyword evidence="21 26" id="KW-0472">Membrane</keyword>
<dbReference type="Pfam" id="PF02518">
    <property type="entry name" value="HATPase_c"/>
    <property type="match status" value="1"/>
</dbReference>
<feature type="transmembrane region" description="Helical" evidence="26">
    <location>
        <begin position="959"/>
        <end position="977"/>
    </location>
</feature>
<feature type="compositionally biased region" description="Low complexity" evidence="25">
    <location>
        <begin position="355"/>
        <end position="384"/>
    </location>
</feature>
<evidence type="ECO:0000256" key="11">
    <source>
        <dbReference type="ARBA" id="ARBA00022741"/>
    </source>
</evidence>
<feature type="region of interest" description="Disordered" evidence="25">
    <location>
        <begin position="788"/>
        <end position="835"/>
    </location>
</feature>
<keyword evidence="14" id="KW-0067">ATP-binding</keyword>
<evidence type="ECO:0000256" key="4">
    <source>
        <dbReference type="ARBA" id="ARBA00001968"/>
    </source>
</evidence>
<keyword evidence="10 26" id="KW-0812">Transmembrane</keyword>
<dbReference type="InterPro" id="IPR005467">
    <property type="entry name" value="His_kinase_dom"/>
</dbReference>
<keyword evidence="30" id="KW-1185">Reference proteome</keyword>
<protein>
    <recommendedName>
        <fullName evidence="23">Signal transduction histidine-protein kinase/phosphatase MprB</fullName>
        <ecNumber evidence="6">2.7.13.3</ecNumber>
    </recommendedName>
    <alternativeName>
        <fullName evidence="24">Mycobacterial persistence regulator B</fullName>
    </alternativeName>
</protein>
<dbReference type="SUPFAM" id="SSF55874">
    <property type="entry name" value="ATPase domain of HSP90 chaperone/DNA topoisomerase II/histidine kinase"/>
    <property type="match status" value="1"/>
</dbReference>
<keyword evidence="16" id="KW-0904">Protein phosphatase</keyword>
<dbReference type="EC" id="2.7.13.3" evidence="6"/>
<evidence type="ECO:0000313" key="29">
    <source>
        <dbReference type="EMBL" id="MBB5134922.1"/>
    </source>
</evidence>
<dbReference type="Gene3D" id="3.30.565.10">
    <property type="entry name" value="Histidine kinase-like ATPase, C-terminal domain"/>
    <property type="match status" value="1"/>
</dbReference>
<dbReference type="PANTHER" id="PTHR44936">
    <property type="entry name" value="SENSOR PROTEIN CREC"/>
    <property type="match status" value="1"/>
</dbReference>
<evidence type="ECO:0000256" key="17">
    <source>
        <dbReference type="ARBA" id="ARBA00022989"/>
    </source>
</evidence>
<evidence type="ECO:0000256" key="25">
    <source>
        <dbReference type="SAM" id="MobiDB-lite"/>
    </source>
</evidence>
<evidence type="ECO:0000256" key="19">
    <source>
        <dbReference type="ARBA" id="ARBA00023016"/>
    </source>
</evidence>
<feature type="transmembrane region" description="Helical" evidence="26">
    <location>
        <begin position="843"/>
        <end position="868"/>
    </location>
</feature>
<evidence type="ECO:0000256" key="10">
    <source>
        <dbReference type="ARBA" id="ARBA00022692"/>
    </source>
</evidence>
<dbReference type="RefSeq" id="WP_246518488.1">
    <property type="nucleotide sequence ID" value="NZ_BAABIX010000004.1"/>
</dbReference>
<evidence type="ECO:0000256" key="9">
    <source>
        <dbReference type="ARBA" id="ARBA00022679"/>
    </source>
</evidence>
<evidence type="ECO:0000256" key="24">
    <source>
        <dbReference type="ARBA" id="ARBA00041776"/>
    </source>
</evidence>
<evidence type="ECO:0000256" key="3">
    <source>
        <dbReference type="ARBA" id="ARBA00001946"/>
    </source>
</evidence>
<evidence type="ECO:0000256" key="16">
    <source>
        <dbReference type="ARBA" id="ARBA00022912"/>
    </source>
</evidence>
<dbReference type="SUPFAM" id="SSF158472">
    <property type="entry name" value="HAMP domain-like"/>
    <property type="match status" value="1"/>
</dbReference>
<dbReference type="PRINTS" id="PR00344">
    <property type="entry name" value="BCTRLSENSOR"/>
</dbReference>
<feature type="transmembrane region" description="Helical" evidence="26">
    <location>
        <begin position="1197"/>
        <end position="1219"/>
    </location>
</feature>
<evidence type="ECO:0000256" key="8">
    <source>
        <dbReference type="ARBA" id="ARBA00022553"/>
    </source>
</evidence>
<keyword evidence="11" id="KW-0547">Nucleotide-binding</keyword>
<feature type="transmembrane region" description="Helical" evidence="26">
    <location>
        <begin position="1270"/>
        <end position="1288"/>
    </location>
</feature>
<dbReference type="PANTHER" id="PTHR44936:SF9">
    <property type="entry name" value="SENSOR PROTEIN CREC"/>
    <property type="match status" value="1"/>
</dbReference>
<feature type="domain" description="Histidine kinase" evidence="27">
    <location>
        <begin position="123"/>
        <end position="339"/>
    </location>
</feature>
<dbReference type="CDD" id="cd00075">
    <property type="entry name" value="HATPase"/>
    <property type="match status" value="1"/>
</dbReference>
<feature type="transmembrane region" description="Helical" evidence="26">
    <location>
        <begin position="1152"/>
        <end position="1177"/>
    </location>
</feature>
<feature type="transmembrane region" description="Helical" evidence="26">
    <location>
        <begin position="933"/>
        <end position="952"/>
    </location>
</feature>
<evidence type="ECO:0000256" key="6">
    <source>
        <dbReference type="ARBA" id="ARBA00012438"/>
    </source>
</evidence>
<keyword evidence="22" id="KW-0464">Manganese</keyword>
<dbReference type="CDD" id="cd06225">
    <property type="entry name" value="HAMP"/>
    <property type="match status" value="1"/>
</dbReference>
<keyword evidence="18" id="KW-0902">Two-component regulatory system</keyword>
<organism evidence="29 30">
    <name type="scientific">Thermocatellispora tengchongensis</name>
    <dbReference type="NCBI Taxonomy" id="1073253"/>
    <lineage>
        <taxon>Bacteria</taxon>
        <taxon>Bacillati</taxon>
        <taxon>Actinomycetota</taxon>
        <taxon>Actinomycetes</taxon>
        <taxon>Streptosporangiales</taxon>
        <taxon>Streptosporangiaceae</taxon>
        <taxon>Thermocatellispora</taxon>
    </lineage>
</organism>
<dbReference type="SMART" id="SM00388">
    <property type="entry name" value="HisKA"/>
    <property type="match status" value="1"/>
</dbReference>
<keyword evidence="13" id="KW-0378">Hydrolase</keyword>
<feature type="transmembrane region" description="Helical" evidence="26">
    <location>
        <begin position="983"/>
        <end position="1000"/>
    </location>
</feature>
<feature type="transmembrane region" description="Helical" evidence="26">
    <location>
        <begin position="1066"/>
        <end position="1089"/>
    </location>
</feature>
<accession>A0A840P6G6</accession>
<proteinExistence type="predicted"/>
<evidence type="ECO:0000256" key="1">
    <source>
        <dbReference type="ARBA" id="ARBA00000085"/>
    </source>
</evidence>
<keyword evidence="8" id="KW-0597">Phosphoprotein</keyword>
<feature type="compositionally biased region" description="Pro residues" evidence="25">
    <location>
        <begin position="385"/>
        <end position="396"/>
    </location>
</feature>
<evidence type="ECO:0000256" key="13">
    <source>
        <dbReference type="ARBA" id="ARBA00022801"/>
    </source>
</evidence>
<comment type="cofactor">
    <cofactor evidence="4">
        <name>a divalent metal cation</name>
        <dbReference type="ChEBI" id="CHEBI:60240"/>
    </cofactor>
</comment>
<evidence type="ECO:0000256" key="20">
    <source>
        <dbReference type="ARBA" id="ARBA00023026"/>
    </source>
</evidence>
<keyword evidence="12 29" id="KW-0418">Kinase</keyword>
<sequence length="1422" mass="140750">MRDAMRPLDFLGRIKIKLGLAVCLAVVVAFVVNEVGINAGLGRELRIAVAVALALLMVQLLGRGMIRPLREMAAAAQTIAKGRYGQRVRATSRDEVGELARAFNAMAADLGEVDRQRRELVANVSHELRTPITALRAVLENVVDGVSEPDVHTLGIALAQTERLGRLVAQLLDLSRLDSGAMHIDPETVGLEPLLDQAAREAALTRDDVTVRVAVRPAGLSVHADPGLLAQVLANLLDNAVRHSPPGGTVTLSAVPAPPSPASPGVQIAVADQGPGIPQAERTRVFERFSRLDAARAADAGGTGLGLAIVKEIVELHGGSIHIDDSPGCRMVVGLPGRITMGDSPTPEPPPSPTARPLAAPVPRKTTATTENAAGTEGAAREPAPTEPVPATTAPPSPAIAMAEAALPPAPDADATAPEMPATPAVAQGVAGSGVTEIVVAHGAPGSGVPEAVGSGVTQAPGPMTPVPGAGTEVQEPAVVPATGSGAKEVVVARLGSNVPEATAPPVGVTEAVGGLAVPEGAGVPVAAMGAVGSGVSEAVAPPTGATRAQEGAGIAAAEAGVPVTAAVAEGAAGSGVTEVVTAPGASGSGVTEAVVPPVGVAGARGATGLGAAETAGVPLAATGAEEGTGVAVPEAAGVPGNVGVGHEAVPAVLASGESGAAVPPVGVTGAQGAAGVAAAEPAGGPVTAAAQAAVGSGAPGAAASTTSAAETKGAADPAASRAVGAPVAAAGAPGAGAAVSGAVGVPGTGAAASGAVGVPGAGAAVSGVVGAPGAGSAVKVGVPGAGGDVKERAGGVRPGGAGMPADVGRGRVGPPPPPPGQWAPGGPGGPGGAGGESYPANWWAAIGFAVVGACCGLIAAVVVGAVLSVVGFALAMLAAFGCVLAGAFIGTVLGATRKAPAPVRPANAPEKAPGGPSYVPPSVLPRPEVPAMPSWVLPAMAGAGLVAAVTLPYAAPGLGLVLTAVALGVVGLPALWRRITPWSLGLGLLGYALVGVALVRDADWLVTPLALAGFCIAALALSGLGASWLGTLKGGASVLLALIPLPWFVGGPLKAAARRRPRKMAPIAVGVGLTAALLLVFGALFASADPVFSAFLTDAFTAADWAETLPLRIVAFIGIAILAGAVALAGLRPGPEPERRDFGLNVGRAGWLIPLTALNLLFAAFVAVQITVLFGGNERVLTTAGLTYAEYARQGFFQLVVVSVFVLAVVAVAAVAVAVDGRDRWTMAGLLGLLCALTMVIMWSAIQRLHLYVDMYGYSRLRAVVEVTLWWLGAVFVLVLIAGAMRLMLRRGGWLPRALVAVTGVAMLAFAVWNPDLRIAETQIKERGLKFLDAAYLSDLGADAVPAISRLPEPLRSCVLADVVVANDLNLPDPWNGWNLARQQAHELLAERPVTSSLDCRIGSVTTTGSVEDDRTIPDQD</sequence>
<dbReference type="Pfam" id="PF13687">
    <property type="entry name" value="DUF4153"/>
    <property type="match status" value="1"/>
</dbReference>
<feature type="transmembrane region" description="Helical" evidence="26">
    <location>
        <begin position="1109"/>
        <end position="1132"/>
    </location>
</feature>
<gene>
    <name evidence="29" type="ORF">HNP84_004656</name>
</gene>
<evidence type="ECO:0000313" key="30">
    <source>
        <dbReference type="Proteomes" id="UP000578449"/>
    </source>
</evidence>
<feature type="transmembrane region" description="Helical" evidence="26">
    <location>
        <begin position="14"/>
        <end position="33"/>
    </location>
</feature>
<keyword evidence="20" id="KW-0843">Virulence</keyword>
<comment type="subcellular location">
    <subcellularLocation>
        <location evidence="5">Cell membrane</location>
        <topology evidence="5">Multi-pass membrane protein</topology>
    </subcellularLocation>
</comment>
<dbReference type="SMART" id="SM00304">
    <property type="entry name" value="HAMP"/>
    <property type="match status" value="1"/>
</dbReference>
<comment type="caution">
    <text evidence="29">The sequence shown here is derived from an EMBL/GenBank/DDBJ whole genome shotgun (WGS) entry which is preliminary data.</text>
</comment>
<evidence type="ECO:0000259" key="27">
    <source>
        <dbReference type="PROSITE" id="PS50109"/>
    </source>
</evidence>
<evidence type="ECO:0000256" key="26">
    <source>
        <dbReference type="SAM" id="Phobius"/>
    </source>
</evidence>
<comment type="cofactor">
    <cofactor evidence="3">
        <name>Mg(2+)</name>
        <dbReference type="ChEBI" id="CHEBI:18420"/>
    </cofactor>
</comment>
<dbReference type="FunFam" id="3.30.565.10:FF:000006">
    <property type="entry name" value="Sensor histidine kinase WalK"/>
    <property type="match status" value="1"/>
</dbReference>
<dbReference type="InterPro" id="IPR004358">
    <property type="entry name" value="Sig_transdc_His_kin-like_C"/>
</dbReference>
<dbReference type="PROSITE" id="PS50885">
    <property type="entry name" value="HAMP"/>
    <property type="match status" value="1"/>
</dbReference>
<feature type="compositionally biased region" description="Gly residues" evidence="25">
    <location>
        <begin position="824"/>
        <end position="835"/>
    </location>
</feature>
<comment type="catalytic activity">
    <reaction evidence="1">
        <text>ATP + protein L-histidine = ADP + protein N-phospho-L-histidine.</text>
        <dbReference type="EC" id="2.7.13.3"/>
    </reaction>
</comment>
<feature type="transmembrane region" description="Helical" evidence="26">
    <location>
        <begin position="1007"/>
        <end position="1030"/>
    </location>
</feature>
<evidence type="ECO:0000256" key="12">
    <source>
        <dbReference type="ARBA" id="ARBA00022777"/>
    </source>
</evidence>
<feature type="transmembrane region" description="Helical" evidence="26">
    <location>
        <begin position="1231"/>
        <end position="1250"/>
    </location>
</feature>
<dbReference type="GO" id="GO:0004721">
    <property type="term" value="F:phosphoprotein phosphatase activity"/>
    <property type="evidence" value="ECO:0007669"/>
    <property type="project" value="UniProtKB-KW"/>
</dbReference>
<dbReference type="FunFam" id="1.10.287.130:FF:000001">
    <property type="entry name" value="Two-component sensor histidine kinase"/>
    <property type="match status" value="1"/>
</dbReference>
<dbReference type="GO" id="GO:0005524">
    <property type="term" value="F:ATP binding"/>
    <property type="evidence" value="ECO:0007669"/>
    <property type="project" value="UniProtKB-KW"/>
</dbReference>
<dbReference type="InterPro" id="IPR003594">
    <property type="entry name" value="HATPase_dom"/>
</dbReference>